<reference evidence="7 8" key="1">
    <citation type="submission" date="2023-08" db="EMBL/GenBank/DDBJ databases">
        <title>Rhodoferax potami sp. nov. and Rhodoferax mekongensis sp. nov., isolated from the Mekong River in Thailand.</title>
        <authorList>
            <person name="Kitikhun S."/>
            <person name="Charoenyingcharoen P."/>
            <person name="Siriarchawattana P."/>
            <person name="Likhitrattanapisal S."/>
            <person name="Nilsakha T."/>
            <person name="Chanpet A."/>
            <person name="Rattanawaree P."/>
            <person name="Ingsriswang S."/>
        </authorList>
    </citation>
    <scope>NUCLEOTIDE SEQUENCE [LARGE SCALE GENOMIC DNA]</scope>
    <source>
        <strain evidence="7 8">TBRC 17307</strain>
    </source>
</reference>
<dbReference type="Gene3D" id="3.30.750.24">
    <property type="entry name" value="STAS domain"/>
    <property type="match status" value="1"/>
</dbReference>
<feature type="transmembrane region" description="Helical" evidence="5">
    <location>
        <begin position="254"/>
        <end position="278"/>
    </location>
</feature>
<feature type="transmembrane region" description="Helical" evidence="5">
    <location>
        <begin position="176"/>
        <end position="195"/>
    </location>
</feature>
<feature type="transmembrane region" description="Helical" evidence="5">
    <location>
        <begin position="94"/>
        <end position="116"/>
    </location>
</feature>
<dbReference type="SUPFAM" id="SSF52091">
    <property type="entry name" value="SpoIIaa-like"/>
    <property type="match status" value="1"/>
</dbReference>
<dbReference type="InterPro" id="IPR001902">
    <property type="entry name" value="SLC26A/SulP_fam"/>
</dbReference>
<feature type="transmembrane region" description="Helical" evidence="5">
    <location>
        <begin position="20"/>
        <end position="40"/>
    </location>
</feature>
<keyword evidence="8" id="KW-1185">Reference proteome</keyword>
<evidence type="ECO:0000259" key="6">
    <source>
        <dbReference type="PROSITE" id="PS50801"/>
    </source>
</evidence>
<keyword evidence="4 5" id="KW-0472">Membrane</keyword>
<gene>
    <name evidence="7" type="primary">sulP</name>
    <name evidence="7" type="ORF">RAN89_17950</name>
</gene>
<feature type="domain" description="STAS" evidence="6">
    <location>
        <begin position="438"/>
        <end position="551"/>
    </location>
</feature>
<evidence type="ECO:0000256" key="4">
    <source>
        <dbReference type="ARBA" id="ARBA00023136"/>
    </source>
</evidence>
<accession>A0ABZ0AYP0</accession>
<feature type="transmembrane region" description="Helical" evidence="5">
    <location>
        <begin position="46"/>
        <end position="62"/>
    </location>
</feature>
<keyword evidence="3 5" id="KW-1133">Transmembrane helix</keyword>
<feature type="transmembrane region" description="Helical" evidence="5">
    <location>
        <begin position="69"/>
        <end position="88"/>
    </location>
</feature>
<sequence length="565" mass="59866">MALIPHWIQHYPRHHLRDDVLAGLVLTVLVIPQSLAYALLAGLPPQAGLYVSILPAIAYALLGSSMVQAVGPVAITAIMTYSVLSPIAQPGSAHYIQLAAWLSLSSGLLIAACGVARLGFLSQLLSRPVVSGFVAGSAVLIMVSQAKFILGVEVHGNSTGQTLRLMAQQLPNTNQVTLMLGLASIAALTIARVGLKRWPVWMRLSPLLVLLVSTLIVSSLDLDSKHAVAVVGTIRLDGMSQVFTLPELASLQALAGPTLLISFIGMVQCITMAQALAVKRRERVDANRELTGLGAANIAAAFSGGMPVGGGLSRSAINVAAGAQTPLAGVVSGLSMVVLVLVGTEWLTKLPLAVLAASIVVAAWGMIDVRALRQAWGYDRADAIAWLGTALGVITLGLDTGIAMGIGLSLATLLWRSSAPHIAVLGRLPGTSTFRNVERYETETLPHALLLRIDESLFFGNLQAVEARLSQELRQSEQVEDVVLVMTAVNRVDTSAMEVLEDINRDLRERGIKLHFAEVKGPVQDRLMHTELWTGLSGQVFPSVSQAFQTLQSKRLPAADAALAI</sequence>
<evidence type="ECO:0000256" key="5">
    <source>
        <dbReference type="SAM" id="Phobius"/>
    </source>
</evidence>
<dbReference type="PANTHER" id="PTHR11814">
    <property type="entry name" value="SULFATE TRANSPORTER"/>
    <property type="match status" value="1"/>
</dbReference>
<organism evidence="7 8">
    <name type="scientific">Rhodoferax mekongensis</name>
    <dbReference type="NCBI Taxonomy" id="3068341"/>
    <lineage>
        <taxon>Bacteria</taxon>
        <taxon>Pseudomonadati</taxon>
        <taxon>Pseudomonadota</taxon>
        <taxon>Betaproteobacteria</taxon>
        <taxon>Burkholderiales</taxon>
        <taxon>Comamonadaceae</taxon>
        <taxon>Rhodoferax</taxon>
    </lineage>
</organism>
<proteinExistence type="predicted"/>
<feature type="transmembrane region" description="Helical" evidence="5">
    <location>
        <begin position="387"/>
        <end position="415"/>
    </location>
</feature>
<evidence type="ECO:0000256" key="2">
    <source>
        <dbReference type="ARBA" id="ARBA00022692"/>
    </source>
</evidence>
<dbReference type="EMBL" id="CP132507">
    <property type="protein sequence ID" value="WNO04748.1"/>
    <property type="molecule type" value="Genomic_DNA"/>
</dbReference>
<dbReference type="PROSITE" id="PS50801">
    <property type="entry name" value="STAS"/>
    <property type="match status" value="1"/>
</dbReference>
<dbReference type="Pfam" id="PF00916">
    <property type="entry name" value="Sulfate_transp"/>
    <property type="match status" value="1"/>
</dbReference>
<comment type="subcellular location">
    <subcellularLocation>
        <location evidence="1">Membrane</location>
        <topology evidence="1">Multi-pass membrane protein</topology>
    </subcellularLocation>
</comment>
<evidence type="ECO:0000313" key="7">
    <source>
        <dbReference type="EMBL" id="WNO04748.1"/>
    </source>
</evidence>
<dbReference type="RefSeq" id="WP_313867577.1">
    <property type="nucleotide sequence ID" value="NZ_CP132507.1"/>
</dbReference>
<dbReference type="CDD" id="cd07042">
    <property type="entry name" value="STAS_SulP_like_sulfate_transporter"/>
    <property type="match status" value="1"/>
</dbReference>
<protein>
    <submittedName>
        <fullName evidence="7">Sulfate permease</fullName>
    </submittedName>
</protein>
<feature type="transmembrane region" description="Helical" evidence="5">
    <location>
        <begin position="321"/>
        <end position="343"/>
    </location>
</feature>
<keyword evidence="2 5" id="KW-0812">Transmembrane</keyword>
<feature type="transmembrane region" description="Helical" evidence="5">
    <location>
        <begin position="207"/>
        <end position="234"/>
    </location>
</feature>
<dbReference type="Pfam" id="PF01740">
    <property type="entry name" value="STAS"/>
    <property type="match status" value="1"/>
</dbReference>
<dbReference type="InterPro" id="IPR011547">
    <property type="entry name" value="SLC26A/SulP_dom"/>
</dbReference>
<feature type="transmembrane region" description="Helical" evidence="5">
    <location>
        <begin position="128"/>
        <end position="150"/>
    </location>
</feature>
<evidence type="ECO:0000256" key="1">
    <source>
        <dbReference type="ARBA" id="ARBA00004141"/>
    </source>
</evidence>
<evidence type="ECO:0000313" key="8">
    <source>
        <dbReference type="Proteomes" id="UP001302257"/>
    </source>
</evidence>
<evidence type="ECO:0000256" key="3">
    <source>
        <dbReference type="ARBA" id="ARBA00022989"/>
    </source>
</evidence>
<dbReference type="NCBIfam" id="TIGR00815">
    <property type="entry name" value="sulP"/>
    <property type="match status" value="1"/>
</dbReference>
<dbReference type="InterPro" id="IPR002645">
    <property type="entry name" value="STAS_dom"/>
</dbReference>
<name>A0ABZ0AYP0_9BURK</name>
<feature type="transmembrane region" description="Helical" evidence="5">
    <location>
        <begin position="290"/>
        <end position="309"/>
    </location>
</feature>
<dbReference type="InterPro" id="IPR036513">
    <property type="entry name" value="STAS_dom_sf"/>
</dbReference>
<dbReference type="Proteomes" id="UP001302257">
    <property type="component" value="Chromosome"/>
</dbReference>
<feature type="transmembrane region" description="Helical" evidence="5">
    <location>
        <begin position="350"/>
        <end position="367"/>
    </location>
</feature>